<name>A0A9X8T3D6_STREQ</name>
<dbReference type="RefSeq" id="WP_258861413.1">
    <property type="nucleotide sequence ID" value="NZ_UHFO01000001.1"/>
</dbReference>
<reference evidence="2 3" key="1">
    <citation type="submission" date="2018-06" db="EMBL/GenBank/DDBJ databases">
        <authorList>
            <consortium name="Pathogen Informatics"/>
            <person name="Doyle S."/>
        </authorList>
    </citation>
    <scope>NUCLEOTIDE SEQUENCE [LARGE SCALE GENOMIC DNA]</scope>
    <source>
        <strain evidence="2 3">NCTC11564</strain>
    </source>
</reference>
<evidence type="ECO:0000256" key="1">
    <source>
        <dbReference type="SAM" id="Coils"/>
    </source>
</evidence>
<accession>A0A9X8T3D6</accession>
<gene>
    <name evidence="2" type="ORF">NCTC11564_01320</name>
</gene>
<dbReference type="AlphaFoldDB" id="A0A9X8T3D6"/>
<keyword evidence="1" id="KW-0175">Coiled coil</keyword>
<comment type="caution">
    <text evidence="2">The sequence shown here is derived from an EMBL/GenBank/DDBJ whole genome shotgun (WGS) entry which is preliminary data.</text>
</comment>
<protein>
    <submittedName>
        <fullName evidence="2">Uncharacterized protein</fullName>
    </submittedName>
</protein>
<organism evidence="2 3">
    <name type="scientific">Streptococcus dysgalactiae subsp. equisimilis</name>
    <name type="common">Streptococcus equisimilis</name>
    <dbReference type="NCBI Taxonomy" id="119602"/>
    <lineage>
        <taxon>Bacteria</taxon>
        <taxon>Bacillati</taxon>
        <taxon>Bacillota</taxon>
        <taxon>Bacilli</taxon>
        <taxon>Lactobacillales</taxon>
        <taxon>Streptococcaceae</taxon>
        <taxon>Streptococcus</taxon>
    </lineage>
</organism>
<evidence type="ECO:0000313" key="2">
    <source>
        <dbReference type="EMBL" id="SUN64072.1"/>
    </source>
</evidence>
<proteinExistence type="predicted"/>
<evidence type="ECO:0000313" key="3">
    <source>
        <dbReference type="Proteomes" id="UP000254559"/>
    </source>
</evidence>
<feature type="coiled-coil region" evidence="1">
    <location>
        <begin position="17"/>
        <end position="77"/>
    </location>
</feature>
<dbReference type="Proteomes" id="UP000254559">
    <property type="component" value="Unassembled WGS sequence"/>
</dbReference>
<sequence length="130" mass="15272">MTTSNVLPKIQSIVSQVNTKRDVVDEYKQKLDAAKAELEQAKTNREKNFSFETDNKVSELESYIMRVESRYSALERELDTELPNKLREVEELYHTYVVEQWGQNEEVKELTEQTLNSFKETVSLLSQYTK</sequence>
<dbReference type="EMBL" id="UHFO01000001">
    <property type="protein sequence ID" value="SUN64072.1"/>
    <property type="molecule type" value="Genomic_DNA"/>
</dbReference>